<proteinExistence type="predicted"/>
<evidence type="ECO:0000313" key="2">
    <source>
        <dbReference type="EMBL" id="KDQ22055.1"/>
    </source>
</evidence>
<dbReference type="OrthoDB" id="2634326at2759"/>
<organism evidence="2 3">
    <name type="scientific">Pleurotus ostreatus (strain PC15)</name>
    <name type="common">Oyster mushroom</name>
    <dbReference type="NCBI Taxonomy" id="1137138"/>
    <lineage>
        <taxon>Eukaryota</taxon>
        <taxon>Fungi</taxon>
        <taxon>Dikarya</taxon>
        <taxon>Basidiomycota</taxon>
        <taxon>Agaricomycotina</taxon>
        <taxon>Agaricomycetes</taxon>
        <taxon>Agaricomycetidae</taxon>
        <taxon>Agaricales</taxon>
        <taxon>Pleurotineae</taxon>
        <taxon>Pleurotaceae</taxon>
        <taxon>Pleurotus</taxon>
    </lineage>
</organism>
<name>A0A067N4Z4_PLEO1</name>
<sequence>MDYRSRYRCSMSKGSGGILMVVSARAFWMRMVLTAEQVKKNPELLTQNRSKSTFGYLDGLLGGVLFDGQAFVTTPNADELPEPILGLIIHVRLRQDGRFGPEDPFQRPQMYVSQHPHLACIRRPPIDRFNTTDIMFFNPSADTHFLALHSSRLGLLHPNYVSRLRLPSIELAKRYYAFMDSRKDLDDSYARTHFNGHVTQLKIWIARLENTKASWPDILFSFTQAQRHYLELEAFLEYMQVRQPLMNSPDYGEIKRPAANFIGAFTNKVVVVEEFAKAGVPVWLIRPIKEFNEITRIDAVVTPTPSEDSSIELQPWRGHKTLAWNRGADDPQRHNNLMLFGREFLAYTDFGRTSAVRDTIGRPPAVPSFGDDFSAGPSRGHDSSARPSRRPPTSCHVKRSQGPTKPRINLHPTDIIHFKPNPHPMMPFMMEAWAHGLSTVTITPNNVSPQYSEGDNGFIFPPPSVFLPPQTNGDLKPRQLKIFHAYIRHCDILLLRMSPRNSPSSIPRGKWHRILAPERRNQHPTSVNYWHAPSNPNEQSQPRTELHTLLVQWTKELDQDNAHRNESLPWAGEELPLDRWPHDRVTERILYEINEINLRWEFRILDKRMMADTAPQDAHDDLVAQCFPSSSFTGDAGGDHMSVKYTTAWRGLSNPVDKPRSKFCLSTNLKANTTSSVQFFTPYLTLVTVIVVEQPHRGSSITRPVGDTVIDRLAISYLERIRWFPWDSQRILSLTRPAKRDLRRRTTIDIFSFLASDVSAAHAFKACHDTIIDCLVTTTGSSTLGLQFFPVVPPL</sequence>
<reference evidence="3" key="1">
    <citation type="journal article" date="2014" name="Proc. Natl. Acad. Sci. U.S.A.">
        <title>Extensive sampling of basidiomycete genomes demonstrates inadequacy of the white-rot/brown-rot paradigm for wood decay fungi.</title>
        <authorList>
            <person name="Riley R."/>
            <person name="Salamov A.A."/>
            <person name="Brown D.W."/>
            <person name="Nagy L.G."/>
            <person name="Floudas D."/>
            <person name="Held B.W."/>
            <person name="Levasseur A."/>
            <person name="Lombard V."/>
            <person name="Morin E."/>
            <person name="Otillar R."/>
            <person name="Lindquist E.A."/>
            <person name="Sun H."/>
            <person name="LaButti K.M."/>
            <person name="Schmutz J."/>
            <person name="Jabbour D."/>
            <person name="Luo H."/>
            <person name="Baker S.E."/>
            <person name="Pisabarro A.G."/>
            <person name="Walton J.D."/>
            <person name="Blanchette R.A."/>
            <person name="Henrissat B."/>
            <person name="Martin F."/>
            <person name="Cullen D."/>
            <person name="Hibbett D.S."/>
            <person name="Grigoriev I.V."/>
        </authorList>
    </citation>
    <scope>NUCLEOTIDE SEQUENCE [LARGE SCALE GENOMIC DNA]</scope>
    <source>
        <strain evidence="3">PC15</strain>
    </source>
</reference>
<dbReference type="InParanoid" id="A0A067N4Z4"/>
<protein>
    <submittedName>
        <fullName evidence="2">Uncharacterized protein</fullName>
    </submittedName>
</protein>
<accession>A0A067N4Z4</accession>
<dbReference type="HOGENOM" id="CLU_016057_2_1_1"/>
<evidence type="ECO:0000256" key="1">
    <source>
        <dbReference type="SAM" id="MobiDB-lite"/>
    </source>
</evidence>
<dbReference type="Proteomes" id="UP000027073">
    <property type="component" value="Unassembled WGS sequence"/>
</dbReference>
<evidence type="ECO:0000313" key="3">
    <source>
        <dbReference type="Proteomes" id="UP000027073"/>
    </source>
</evidence>
<dbReference type="EMBL" id="KL198014">
    <property type="protein sequence ID" value="KDQ22055.1"/>
    <property type="molecule type" value="Genomic_DNA"/>
</dbReference>
<gene>
    <name evidence="2" type="ORF">PLEOSDRAFT_1086830</name>
</gene>
<dbReference type="VEuPathDB" id="FungiDB:PLEOSDRAFT_1086830"/>
<feature type="region of interest" description="Disordered" evidence="1">
    <location>
        <begin position="358"/>
        <end position="412"/>
    </location>
</feature>
<dbReference type="AlphaFoldDB" id="A0A067N4Z4"/>
<dbReference type="STRING" id="1137138.A0A067N4Z4"/>